<keyword evidence="2" id="KW-1185">Reference proteome</keyword>
<comment type="caution">
    <text evidence="1">The sequence shown here is derived from an EMBL/GenBank/DDBJ whole genome shotgun (WGS) entry which is preliminary data.</text>
</comment>
<proteinExistence type="predicted"/>
<reference evidence="1" key="1">
    <citation type="submission" date="2023-10" db="EMBL/GenBank/DDBJ databases">
        <authorList>
            <person name="Rodriguez Cubillos JULIANA M."/>
            <person name="De Vega J."/>
        </authorList>
    </citation>
    <scope>NUCLEOTIDE SEQUENCE</scope>
</reference>
<dbReference type="EMBL" id="CASHSV030000409">
    <property type="protein sequence ID" value="CAJ2663027.1"/>
    <property type="molecule type" value="Genomic_DNA"/>
</dbReference>
<gene>
    <name evidence="1" type="ORF">MILVUS5_LOCUS28531</name>
</gene>
<evidence type="ECO:0000313" key="1">
    <source>
        <dbReference type="EMBL" id="CAJ2663027.1"/>
    </source>
</evidence>
<protein>
    <submittedName>
        <fullName evidence="1">Uncharacterized protein</fullName>
    </submittedName>
</protein>
<accession>A0ACB0L367</accession>
<name>A0ACB0L367_TRIPR</name>
<evidence type="ECO:0000313" key="2">
    <source>
        <dbReference type="Proteomes" id="UP001177021"/>
    </source>
</evidence>
<organism evidence="1 2">
    <name type="scientific">Trifolium pratense</name>
    <name type="common">Red clover</name>
    <dbReference type="NCBI Taxonomy" id="57577"/>
    <lineage>
        <taxon>Eukaryota</taxon>
        <taxon>Viridiplantae</taxon>
        <taxon>Streptophyta</taxon>
        <taxon>Embryophyta</taxon>
        <taxon>Tracheophyta</taxon>
        <taxon>Spermatophyta</taxon>
        <taxon>Magnoliopsida</taxon>
        <taxon>eudicotyledons</taxon>
        <taxon>Gunneridae</taxon>
        <taxon>Pentapetalae</taxon>
        <taxon>rosids</taxon>
        <taxon>fabids</taxon>
        <taxon>Fabales</taxon>
        <taxon>Fabaceae</taxon>
        <taxon>Papilionoideae</taxon>
        <taxon>50 kb inversion clade</taxon>
        <taxon>NPAAA clade</taxon>
        <taxon>Hologalegina</taxon>
        <taxon>IRL clade</taxon>
        <taxon>Trifolieae</taxon>
        <taxon>Trifolium</taxon>
    </lineage>
</organism>
<sequence>MVRAQPDPVLDNSSPYYVHPGDGPSSVIVTPLLTGANYHSWSRSMKRALGAKMKLDFITGALPMPDDDFDPAYRAWHRCNQLISSWILNSISPSIAQSVVFMENAIDIWNDLRERFSQGDLVRISELQQEIYALKQDNRSVTDFYSELKTLWEELELYLPIPSCTCRQRCVCEAMRSARRNHILLQTVRFLTGLNENFSTVRSQILIMEPLPPINRVFSLVIQHERQGNFAEIDDSKILVNAARSAKPSSSSKSSTRSCSYCGKDNHVVENCFKKNGVPPHMKKYSSAHNVAAEGGSVDSNVAPTPPSLSQDQYDKLMTLLQNSNLASNVGSASSNQVGSSIITDHSSVIHKGIHLSSHNACVLGTWIIDSGASHHICNSLSWFQSYIEINPIHIKLPNGNFAIAKYSGIVNFSSKLVIHDVLYVPAFSINLIAVSKLCSSSNYNVNFTGSQCVIQDKKCLKMIGSGDEHEGLYHLKLTDSLAHVASIDGSNHATIPKTAIWHFRLGHPSHHRLVSMKNKFPYVIADHKGICDICHLARFKKLPYGNSFNKALAAYDVIHFDIWGPISIKSVHGYSYFLTAVDDYSRFTWIILMKSKAETRTHIVTLLKMIKTQYNHQVKIVRSDNGPEFLMHDYYSSNGILHQTSCVESPQQNGRVERKHQHLLNIGRALLYQSNLPKNFWSYAVLHAAYIINRIPTLVLENKSPYEMLHQSLPDLNDLKVFGSLAYASTLTANRTKLSPRGRKCIFLGYKQGVKGTILFDLETRDIFISRNVKHFDHILPYTTNNSKNHWHYHSILDSDSITPSPDNSTQYFDTPAITPPNDSPPNTPDQQHNLPNSTPTATSPLVRPDRIKHKPSYLSDYVCSSSDSSTQPSSPGILYPISSFHSLDHLSSSHSVYTMSLTQHTEPKTYAEACKSEHWIQAMNSELEALARTGTWKIVDLPPNVKPIGNKWVYKIKHKSDGTIERYKARLVAKGYNQVEGLDFFDTFSPVAKLTTVRMLLAIASIKGWFLHQLDVNNAFLHGDLQENVYMQIPDGVQCTKPNQVCKLLKSLYGLKQASRKWYEKLTSLLVREGYTQSTSDYSLFTLNQQNNFTALLIYVDDVILAGTNMQEIDRIKCILDHNFKIKDLGVVKYFLGLEVAHSKEGISMSQRKYCLDLLNDSGLLGSKPASTPLDPSIKLHQDNGKPFEDISLYRRLVGKLLYLTNTRPDITYATQQLSQFLHNPTVTHYKAACRVIRYLKHNPGRGLMFHRNTDMHLLGYSDADWAGCLDTRKSTTGYCFFLGSSLVSWKAKKQSTISKSSSEAEYRALSSATCELTWLLYLLKDLHIESSKQPVLFCDNQSALHIASNPVFHERTKHIEIDCHLVREKVQEGLMRLLPISTHDQGDTIQVVINGMIHGVDVGKWKSTLKEGETYYMRNFKVGDNDFQFKMSEHKYKLTFSGATKAMIMNFLISHIQLSSSRILQKYKKEITVLIY</sequence>
<dbReference type="Proteomes" id="UP001177021">
    <property type="component" value="Unassembled WGS sequence"/>
</dbReference>